<dbReference type="InterPro" id="IPR043203">
    <property type="entry name" value="VGCC_Ca_Na"/>
</dbReference>
<evidence type="ECO:0000256" key="4">
    <source>
        <dbReference type="ARBA" id="ARBA00023136"/>
    </source>
</evidence>
<organism evidence="7 8">
    <name type="scientific">Goodea atripinnis</name>
    <dbReference type="NCBI Taxonomy" id="208336"/>
    <lineage>
        <taxon>Eukaryota</taxon>
        <taxon>Metazoa</taxon>
        <taxon>Chordata</taxon>
        <taxon>Craniata</taxon>
        <taxon>Vertebrata</taxon>
        <taxon>Euteleostomi</taxon>
        <taxon>Actinopterygii</taxon>
        <taxon>Neopterygii</taxon>
        <taxon>Teleostei</taxon>
        <taxon>Neoteleostei</taxon>
        <taxon>Acanthomorphata</taxon>
        <taxon>Ovalentaria</taxon>
        <taxon>Atherinomorphae</taxon>
        <taxon>Cyprinodontiformes</taxon>
        <taxon>Goodeidae</taxon>
        <taxon>Goodea</taxon>
    </lineage>
</organism>
<dbReference type="PANTHER" id="PTHR10037:SF209">
    <property type="entry name" value="VOLTAGE-DEPENDENT T-TYPE CALCIUM CHANNEL SUBUNIT ALPHA"/>
    <property type="match status" value="1"/>
</dbReference>
<feature type="transmembrane region" description="Helical" evidence="5">
    <location>
        <begin position="6"/>
        <end position="29"/>
    </location>
</feature>
<dbReference type="Pfam" id="PF00520">
    <property type="entry name" value="Ion_trans"/>
    <property type="match status" value="1"/>
</dbReference>
<evidence type="ECO:0000256" key="3">
    <source>
        <dbReference type="ARBA" id="ARBA00022989"/>
    </source>
</evidence>
<dbReference type="Gene3D" id="1.10.287.70">
    <property type="match status" value="1"/>
</dbReference>
<evidence type="ECO:0000259" key="6">
    <source>
        <dbReference type="Pfam" id="PF00520"/>
    </source>
</evidence>
<accession>A0ABV0NIM8</accession>
<protein>
    <submittedName>
        <fullName evidence="7">Voltage-dependent T-type calcium channel subunit alpha-1I</fullName>
    </submittedName>
</protein>
<evidence type="ECO:0000313" key="7">
    <source>
        <dbReference type="EMBL" id="MEQ2170082.1"/>
    </source>
</evidence>
<dbReference type="EMBL" id="JAHRIO010035510">
    <property type="protein sequence ID" value="MEQ2170082.1"/>
    <property type="molecule type" value="Genomic_DNA"/>
</dbReference>
<dbReference type="InterPro" id="IPR005821">
    <property type="entry name" value="Ion_trans_dom"/>
</dbReference>
<proteinExistence type="predicted"/>
<keyword evidence="8" id="KW-1185">Reference proteome</keyword>
<name>A0ABV0NIM8_9TELE</name>
<keyword evidence="4 5" id="KW-0472">Membrane</keyword>
<feature type="domain" description="Ion transport" evidence="6">
    <location>
        <begin position="8"/>
        <end position="97"/>
    </location>
</feature>
<evidence type="ECO:0000256" key="1">
    <source>
        <dbReference type="ARBA" id="ARBA00004141"/>
    </source>
</evidence>
<evidence type="ECO:0000256" key="2">
    <source>
        <dbReference type="ARBA" id="ARBA00022692"/>
    </source>
</evidence>
<dbReference type="PANTHER" id="PTHR10037">
    <property type="entry name" value="VOLTAGE-GATED CATION CHANNEL CALCIUM AND SODIUM"/>
    <property type="match status" value="1"/>
</dbReference>
<comment type="subcellular location">
    <subcellularLocation>
        <location evidence="1">Membrane</location>
        <topology evidence="1">Multi-pass membrane protein</topology>
    </subcellularLocation>
</comment>
<keyword evidence="3 5" id="KW-1133">Transmembrane helix</keyword>
<sequence length="110" mass="12707">ELSHHHQNVCLFVLFSHSSSLCFFTFFFLKLFKGKFYYCVGLDVKNITNKSDCLTANYRWVHHKYNFDNLGQALMSLFVLASKDGWVNIMYHGLDAVGIDQQVITNTCSI</sequence>
<dbReference type="Proteomes" id="UP001476798">
    <property type="component" value="Unassembled WGS sequence"/>
</dbReference>
<evidence type="ECO:0000256" key="5">
    <source>
        <dbReference type="SAM" id="Phobius"/>
    </source>
</evidence>
<comment type="caution">
    <text evidence="7">The sequence shown here is derived from an EMBL/GenBank/DDBJ whole genome shotgun (WGS) entry which is preliminary data.</text>
</comment>
<evidence type="ECO:0000313" key="8">
    <source>
        <dbReference type="Proteomes" id="UP001476798"/>
    </source>
</evidence>
<keyword evidence="2 5" id="KW-0812">Transmembrane</keyword>
<feature type="non-terminal residue" evidence="7">
    <location>
        <position position="1"/>
    </location>
</feature>
<gene>
    <name evidence="7" type="primary">CACNA1I_4</name>
    <name evidence="7" type="ORF">GOODEAATRI_031698</name>
</gene>
<reference evidence="7 8" key="1">
    <citation type="submission" date="2021-06" db="EMBL/GenBank/DDBJ databases">
        <authorList>
            <person name="Palmer J.M."/>
        </authorList>
    </citation>
    <scope>NUCLEOTIDE SEQUENCE [LARGE SCALE GENOMIC DNA]</scope>
    <source>
        <strain evidence="7 8">GA_2019</strain>
        <tissue evidence="7">Muscle</tissue>
    </source>
</reference>